<feature type="compositionally biased region" description="Polar residues" evidence="1">
    <location>
        <begin position="53"/>
        <end position="62"/>
    </location>
</feature>
<organism evidence="3 4">
    <name type="scientific">Cyphellophora attinorum</name>
    <dbReference type="NCBI Taxonomy" id="1664694"/>
    <lineage>
        <taxon>Eukaryota</taxon>
        <taxon>Fungi</taxon>
        <taxon>Dikarya</taxon>
        <taxon>Ascomycota</taxon>
        <taxon>Pezizomycotina</taxon>
        <taxon>Eurotiomycetes</taxon>
        <taxon>Chaetothyriomycetidae</taxon>
        <taxon>Chaetothyriales</taxon>
        <taxon>Cyphellophoraceae</taxon>
        <taxon>Cyphellophora</taxon>
    </lineage>
</organism>
<keyword evidence="2" id="KW-0812">Transmembrane</keyword>
<accession>A0A0N0NP44</accession>
<gene>
    <name evidence="3" type="ORF">AB675_9501</name>
</gene>
<evidence type="ECO:0000256" key="2">
    <source>
        <dbReference type="SAM" id="Phobius"/>
    </source>
</evidence>
<feature type="compositionally biased region" description="Basic and acidic residues" evidence="1">
    <location>
        <begin position="65"/>
        <end position="75"/>
    </location>
</feature>
<name>A0A0N0NP44_9EURO</name>
<feature type="region of interest" description="Disordered" evidence="1">
    <location>
        <begin position="1"/>
        <end position="84"/>
    </location>
</feature>
<evidence type="ECO:0000256" key="1">
    <source>
        <dbReference type="SAM" id="MobiDB-lite"/>
    </source>
</evidence>
<reference evidence="3 4" key="1">
    <citation type="submission" date="2015-06" db="EMBL/GenBank/DDBJ databases">
        <title>Draft genome of the ant-associated black yeast Phialophora attae CBS 131958.</title>
        <authorList>
            <person name="Moreno L.F."/>
            <person name="Stielow B.J."/>
            <person name="de Hoog S."/>
            <person name="Vicente V.A."/>
            <person name="Weiss V.A."/>
            <person name="de Vries M."/>
            <person name="Cruz L.M."/>
            <person name="Souza E.M."/>
        </authorList>
    </citation>
    <scope>NUCLEOTIDE SEQUENCE [LARGE SCALE GENOMIC DNA]</scope>
    <source>
        <strain evidence="3 4">CBS 131958</strain>
    </source>
</reference>
<keyword evidence="2" id="KW-0472">Membrane</keyword>
<dbReference type="GeneID" id="28741921"/>
<keyword evidence="2" id="KW-1133">Transmembrane helix</keyword>
<feature type="transmembrane region" description="Helical" evidence="2">
    <location>
        <begin position="136"/>
        <end position="157"/>
    </location>
</feature>
<feature type="transmembrane region" description="Helical" evidence="2">
    <location>
        <begin position="203"/>
        <end position="223"/>
    </location>
</feature>
<proteinExistence type="predicted"/>
<dbReference type="EMBL" id="LFJN01000007">
    <property type="protein sequence ID" value="KPI42331.1"/>
    <property type="molecule type" value="Genomic_DNA"/>
</dbReference>
<sequence>MSYTSVGQTDGDDAATPKGQTPLVFSNSIPGGSGDGRPQGTRKRQVPFLKRITTGSSLQKLRSNPYEHEPDEKHAASQTPTKDASTTRYFSHKRQALRVFISCFRIWLWTVLACALLAGTLAGFSSFNFLRRQLRYTFNALITLLSVLLGLAFAAQFKRFAEMMRWRILASEYRTIEEFEEVLGVDSWRSVYRLMVRSRRKGSWLPTSMQVLAFCWLALFIAFNVCTALLGLTYSFEVSDSWVLIDRGNVSVVELSYLASRPSDGSEANTNLAFQQNAANLYGQSGQNFHAPCANITDTWLPDEPVVSTNCPDETDYWYRFIDVSPDNPQARFPTERTVNSSATCVPLTIEYGGYAGNQGYISENYTRDALVYYNSAGDFRSIRVTYAGTGRTTYIGVTTEDICGPRCSQVLVLLSANNYTQEIAEQYGVPRFAPEPRLWECNNTVSQVTNTDKGGFSNETRLQLPDKQAQLLAGAIGWSGIDLTFGNQTRDYQNQINPGDNRYNLNGTASAAYVASNLMRFTTTAIAAMDQRGGPRVNMTGDYRPSPAQYLRVEWQYAGTILAAVPVIEFVMLLAVVWFSSKVVILEPSYVKTAHLMEPVVQKLGPEGKLMTVKEISRVLGGKGYKIAYSVRLDDGDSGDHHDRGFVRQLDVVEEGGHGGKIGRQMPSGRYS</sequence>
<dbReference type="VEuPathDB" id="FungiDB:AB675_9501"/>
<dbReference type="Proteomes" id="UP000038010">
    <property type="component" value="Unassembled WGS sequence"/>
</dbReference>
<evidence type="ECO:0000313" key="3">
    <source>
        <dbReference type="EMBL" id="KPI42331.1"/>
    </source>
</evidence>
<dbReference type="AlphaFoldDB" id="A0A0N0NP44"/>
<dbReference type="RefSeq" id="XP_018002294.1">
    <property type="nucleotide sequence ID" value="XM_018150041.1"/>
</dbReference>
<protein>
    <submittedName>
        <fullName evidence="3">Uncharacterized protein</fullName>
    </submittedName>
</protein>
<evidence type="ECO:0000313" key="4">
    <source>
        <dbReference type="Proteomes" id="UP000038010"/>
    </source>
</evidence>
<feature type="transmembrane region" description="Helical" evidence="2">
    <location>
        <begin position="99"/>
        <end position="124"/>
    </location>
</feature>
<keyword evidence="4" id="KW-1185">Reference proteome</keyword>
<comment type="caution">
    <text evidence="3">The sequence shown here is derived from an EMBL/GenBank/DDBJ whole genome shotgun (WGS) entry which is preliminary data.</text>
</comment>
<dbReference type="OrthoDB" id="3596604at2759"/>